<sequence length="518" mass="59659">MALADVHNRWNKFNKKQIFFTTGTDEHGLKVQMAASKAGIEPKLFCDGLADKFKDLAQIGNIQYDRFIRTTDPDHALAVSAFWKTVWDKGYIYKGQHSGWYSVSDEAFYPESEIIQSDEKNPKTGDFKMVAIESGSEVTFEVEENYFFKLSSFQDELIEMMESKNQMFIQPKSYHTAILNDLKSTPLQDLSISRPSWRLQWGLPVPGDEDQKIYVWFDALVNYLTSIGYPYKSIEQLPEMVHLIGKDITKFHCVYWPAFLMAAGMQPPQRVIVHGHWLMDGRKMSKSRGNVVDPVELAEKYDSDSLRLFLMRYSVLDSDGDFRESGLKSLRNEFIGKFGNLLIRCLSKNFDICRALNRLETKTFDELLDDVNDDDFETEMKEIRDTVNGLHGIVDENYKNFEMHKAVQSIWAVGPMVNGMFDKQAPWTLKVKDDKSSDVNESNQLKQDLIIFTSLDSLRCVLILLQAIIPNYSKVLLDRLRVDQDRRTAEWVGIGKDLTYGQNSTFKKGEQAPIPRIE</sequence>
<dbReference type="InterPro" id="IPR014729">
    <property type="entry name" value="Rossmann-like_a/b/a_fold"/>
</dbReference>
<dbReference type="InterPro" id="IPR023457">
    <property type="entry name" value="Met-tRNA_synth_2"/>
</dbReference>
<protein>
    <recommendedName>
        <fullName evidence="8">Methionine--tRNA ligase, mitochondrial</fullName>
        <ecNumber evidence="2">6.1.1.10</ecNumber>
    </recommendedName>
    <alternativeName>
        <fullName evidence="9">Methionyl-tRNA synthetase</fullName>
    </alternativeName>
</protein>
<dbReference type="SUPFAM" id="SSF47323">
    <property type="entry name" value="Anticodon-binding domain of a subclass of class I aminoacyl-tRNA synthetases"/>
    <property type="match status" value="1"/>
</dbReference>
<keyword evidence="3 10" id="KW-0436">Ligase</keyword>
<evidence type="ECO:0000256" key="8">
    <source>
        <dbReference type="ARBA" id="ARBA00026124"/>
    </source>
</evidence>
<evidence type="ECO:0000313" key="13">
    <source>
        <dbReference type="Proteomes" id="UP000094801"/>
    </source>
</evidence>
<evidence type="ECO:0000256" key="6">
    <source>
        <dbReference type="ARBA" id="ARBA00022917"/>
    </source>
</evidence>
<reference evidence="13" key="1">
    <citation type="submission" date="2016-04" db="EMBL/GenBank/DDBJ databases">
        <title>Comparative genomics of biotechnologically important yeasts.</title>
        <authorList>
            <consortium name="DOE Joint Genome Institute"/>
            <person name="Riley R."/>
            <person name="Haridas S."/>
            <person name="Wolfe K.H."/>
            <person name="Lopes M.R."/>
            <person name="Hittinger C.T."/>
            <person name="Goker M."/>
            <person name="Salamov A."/>
            <person name="Wisecaver J."/>
            <person name="Long T.M."/>
            <person name="Aerts A.L."/>
            <person name="Barry K."/>
            <person name="Choi C."/>
            <person name="Clum A."/>
            <person name="Coughlan A.Y."/>
            <person name="Deshpande S."/>
            <person name="Douglass A.P."/>
            <person name="Hanson S.J."/>
            <person name="Klenk H.-P."/>
            <person name="Labutti K."/>
            <person name="Lapidus A."/>
            <person name="Lindquist E."/>
            <person name="Lipzen A."/>
            <person name="Meier-Kolthoff J.P."/>
            <person name="Ohm R.A."/>
            <person name="Otillar R.P."/>
            <person name="Pangilinan J."/>
            <person name="Peng Y."/>
            <person name="Rokas A."/>
            <person name="Rosa C.A."/>
            <person name="Scheuner C."/>
            <person name="Sibirny A.A."/>
            <person name="Slot J.C."/>
            <person name="Stielow J.B."/>
            <person name="Sun H."/>
            <person name="Kurtzman C.P."/>
            <person name="Blackwell M."/>
            <person name="Grigoriev I.V."/>
            <person name="Jeffries T.W."/>
        </authorList>
    </citation>
    <scope>NUCLEOTIDE SEQUENCE [LARGE SCALE GENOMIC DNA]</scope>
    <source>
        <strain evidence="13">NRRL YB-2248</strain>
    </source>
</reference>
<accession>A0A1E4T607</accession>
<keyword evidence="4 10" id="KW-0547">Nucleotide-binding</keyword>
<keyword evidence="5 10" id="KW-0067">ATP-binding</keyword>
<dbReference type="InterPro" id="IPR015413">
    <property type="entry name" value="Methionyl/Leucyl_tRNA_Synth"/>
</dbReference>
<keyword evidence="6 10" id="KW-0648">Protein biosynthesis</keyword>
<dbReference type="STRING" id="983967.A0A1E4T607"/>
<dbReference type="Gene3D" id="2.170.220.10">
    <property type="match status" value="1"/>
</dbReference>
<comment type="similarity">
    <text evidence="1 10">Belongs to the class-I aminoacyl-tRNA synthetase family.</text>
</comment>
<evidence type="ECO:0000259" key="11">
    <source>
        <dbReference type="Pfam" id="PF09334"/>
    </source>
</evidence>
<dbReference type="EC" id="6.1.1.10" evidence="2"/>
<evidence type="ECO:0000256" key="3">
    <source>
        <dbReference type="ARBA" id="ARBA00022598"/>
    </source>
</evidence>
<dbReference type="CDD" id="cd00814">
    <property type="entry name" value="MetRS_core"/>
    <property type="match status" value="1"/>
</dbReference>
<keyword evidence="13" id="KW-1185">Reference proteome</keyword>
<keyword evidence="7 10" id="KW-0030">Aminoacyl-tRNA synthetase</keyword>
<evidence type="ECO:0000256" key="5">
    <source>
        <dbReference type="ARBA" id="ARBA00022840"/>
    </source>
</evidence>
<gene>
    <name evidence="12" type="ORF">CANARDRAFT_174272</name>
</gene>
<proteinExistence type="inferred from homology"/>
<dbReference type="PANTHER" id="PTHR43326:SF1">
    <property type="entry name" value="METHIONINE--TRNA LIGASE, MITOCHONDRIAL"/>
    <property type="match status" value="1"/>
</dbReference>
<dbReference type="Gene3D" id="3.40.50.620">
    <property type="entry name" value="HUPs"/>
    <property type="match status" value="1"/>
</dbReference>
<dbReference type="GO" id="GO:0006431">
    <property type="term" value="P:methionyl-tRNA aminoacylation"/>
    <property type="evidence" value="ECO:0007669"/>
    <property type="project" value="InterPro"/>
</dbReference>
<name>A0A1E4T607_9ASCO</name>
<evidence type="ECO:0000256" key="4">
    <source>
        <dbReference type="ARBA" id="ARBA00022741"/>
    </source>
</evidence>
<dbReference type="PRINTS" id="PR01041">
    <property type="entry name" value="TRNASYNTHMET"/>
</dbReference>
<dbReference type="Gene3D" id="1.10.730.10">
    <property type="entry name" value="Isoleucyl-tRNA Synthetase, Domain 1"/>
    <property type="match status" value="1"/>
</dbReference>
<dbReference type="InterPro" id="IPR014758">
    <property type="entry name" value="Met-tRNA_synth"/>
</dbReference>
<evidence type="ECO:0000256" key="9">
    <source>
        <dbReference type="ARBA" id="ARBA00030904"/>
    </source>
</evidence>
<evidence type="ECO:0000313" key="12">
    <source>
        <dbReference type="EMBL" id="ODV87183.1"/>
    </source>
</evidence>
<dbReference type="PANTHER" id="PTHR43326">
    <property type="entry name" value="METHIONYL-TRNA SYNTHETASE"/>
    <property type="match status" value="1"/>
</dbReference>
<dbReference type="FunFam" id="2.170.220.10:FF:000002">
    <property type="entry name" value="Methionine--tRNA ligase"/>
    <property type="match status" value="1"/>
</dbReference>
<organism evidence="12 13">
    <name type="scientific">[Candida] arabinofermentans NRRL YB-2248</name>
    <dbReference type="NCBI Taxonomy" id="983967"/>
    <lineage>
        <taxon>Eukaryota</taxon>
        <taxon>Fungi</taxon>
        <taxon>Dikarya</taxon>
        <taxon>Ascomycota</taxon>
        <taxon>Saccharomycotina</taxon>
        <taxon>Pichiomycetes</taxon>
        <taxon>Pichiales</taxon>
        <taxon>Pichiaceae</taxon>
        <taxon>Ogataea</taxon>
        <taxon>Ogataea/Candida clade</taxon>
    </lineage>
</organism>
<evidence type="ECO:0000256" key="2">
    <source>
        <dbReference type="ARBA" id="ARBA00012838"/>
    </source>
</evidence>
<dbReference type="EMBL" id="KV453848">
    <property type="protein sequence ID" value="ODV87183.1"/>
    <property type="molecule type" value="Genomic_DNA"/>
</dbReference>
<dbReference type="AlphaFoldDB" id="A0A1E4T607"/>
<evidence type="ECO:0000256" key="10">
    <source>
        <dbReference type="RuleBase" id="RU363039"/>
    </source>
</evidence>
<dbReference type="NCBIfam" id="TIGR00398">
    <property type="entry name" value="metG"/>
    <property type="match status" value="1"/>
</dbReference>
<dbReference type="GO" id="GO:0004825">
    <property type="term" value="F:methionine-tRNA ligase activity"/>
    <property type="evidence" value="ECO:0007669"/>
    <property type="project" value="UniProtKB-EC"/>
</dbReference>
<dbReference type="InterPro" id="IPR009080">
    <property type="entry name" value="tRNAsynth_Ia_anticodon-bd"/>
</dbReference>
<dbReference type="SUPFAM" id="SSF52374">
    <property type="entry name" value="Nucleotidylyl transferase"/>
    <property type="match status" value="1"/>
</dbReference>
<dbReference type="InterPro" id="IPR033911">
    <property type="entry name" value="MetRS_core"/>
</dbReference>
<dbReference type="Proteomes" id="UP000094801">
    <property type="component" value="Unassembled WGS sequence"/>
</dbReference>
<evidence type="ECO:0000256" key="1">
    <source>
        <dbReference type="ARBA" id="ARBA00005594"/>
    </source>
</evidence>
<dbReference type="OrthoDB" id="24670at2759"/>
<evidence type="ECO:0000256" key="7">
    <source>
        <dbReference type="ARBA" id="ARBA00023146"/>
    </source>
</evidence>
<dbReference type="Pfam" id="PF09334">
    <property type="entry name" value="tRNA-synt_1g"/>
    <property type="match status" value="1"/>
</dbReference>
<feature type="domain" description="Methionyl/Leucyl tRNA synthetase" evidence="11">
    <location>
        <begin position="4"/>
        <end position="346"/>
    </location>
</feature>
<dbReference type="GO" id="GO:0005524">
    <property type="term" value="F:ATP binding"/>
    <property type="evidence" value="ECO:0007669"/>
    <property type="project" value="UniProtKB-KW"/>
</dbReference>